<evidence type="ECO:0000313" key="11">
    <source>
        <dbReference type="EMBL" id="KKD57227.1"/>
    </source>
</evidence>
<dbReference type="InterPro" id="IPR031316">
    <property type="entry name" value="FlgM_C"/>
</dbReference>
<feature type="compositionally biased region" description="Basic residues" evidence="9">
    <location>
        <begin position="32"/>
        <end position="42"/>
    </location>
</feature>
<proteinExistence type="inferred from homology"/>
<dbReference type="NCBIfam" id="TIGR03824">
    <property type="entry name" value="FlgM_jcvi"/>
    <property type="match status" value="1"/>
</dbReference>
<dbReference type="InterPro" id="IPR007412">
    <property type="entry name" value="FlgM"/>
</dbReference>
<dbReference type="EMBL" id="JZRZ01000018">
    <property type="protein sequence ID" value="KKD57227.1"/>
    <property type="molecule type" value="Genomic_DNA"/>
</dbReference>
<name>A0A0F5ZPI9_STEMA</name>
<accession>A0A0F5ZPI9</accession>
<evidence type="ECO:0000256" key="7">
    <source>
        <dbReference type="ARBA" id="ARBA00024739"/>
    </source>
</evidence>
<evidence type="ECO:0000313" key="12">
    <source>
        <dbReference type="Proteomes" id="UP000243478"/>
    </source>
</evidence>
<organism evidence="11 12">
    <name type="scientific">Stenotrophomonas maltophilia</name>
    <name type="common">Pseudomonas maltophilia</name>
    <name type="synonym">Xanthomonas maltophilia</name>
    <dbReference type="NCBI Taxonomy" id="40324"/>
    <lineage>
        <taxon>Bacteria</taxon>
        <taxon>Pseudomonadati</taxon>
        <taxon>Pseudomonadota</taxon>
        <taxon>Gammaproteobacteria</taxon>
        <taxon>Lysobacterales</taxon>
        <taxon>Lysobacteraceae</taxon>
        <taxon>Stenotrophomonas</taxon>
        <taxon>Stenotrophomonas maltophilia group</taxon>
    </lineage>
</organism>
<sequence>MLFGQAAETPPLRAIVELTVDSTPGQQARRQPPMRRRARSRRPTAWRLTGEATNLQAIERELTTAPAIDAQRVAAVRESLQNGTYKINPDAIASRMLDLDQQLHG</sequence>
<comment type="similarity">
    <text evidence="1">Belongs to the FlgM family.</text>
</comment>
<evidence type="ECO:0000259" key="10">
    <source>
        <dbReference type="Pfam" id="PF04316"/>
    </source>
</evidence>
<evidence type="ECO:0000256" key="5">
    <source>
        <dbReference type="ARBA" id="ARBA00023015"/>
    </source>
</evidence>
<evidence type="ECO:0000256" key="1">
    <source>
        <dbReference type="ARBA" id="ARBA00005322"/>
    </source>
</evidence>
<reference evidence="11 12" key="1">
    <citation type="submission" date="2015-03" db="EMBL/GenBank/DDBJ databases">
        <title>Draft genome of Stenotrophomonas maltophila isolated from urine specimen.</title>
        <authorList>
            <person name="Murugan N."/>
            <person name="Malathi J."/>
            <person name="Umashankar V."/>
            <person name="Madhavan H."/>
        </authorList>
    </citation>
    <scope>NUCLEOTIDE SEQUENCE [LARGE SCALE GENOMIC DNA]</scope>
    <source>
        <strain evidence="11 12">JMNMN1</strain>
    </source>
</reference>
<evidence type="ECO:0000256" key="9">
    <source>
        <dbReference type="SAM" id="MobiDB-lite"/>
    </source>
</evidence>
<gene>
    <name evidence="11" type="ORF">VM57_09915</name>
</gene>
<evidence type="ECO:0000256" key="3">
    <source>
        <dbReference type="ARBA" id="ARBA00022491"/>
    </source>
</evidence>
<dbReference type="GO" id="GO:0044781">
    <property type="term" value="P:bacterial-type flagellum organization"/>
    <property type="evidence" value="ECO:0007669"/>
    <property type="project" value="UniProtKB-KW"/>
</dbReference>
<dbReference type="AlphaFoldDB" id="A0A0F5ZPI9"/>
<dbReference type="Pfam" id="PF04316">
    <property type="entry name" value="FlgM"/>
    <property type="match status" value="1"/>
</dbReference>
<evidence type="ECO:0000256" key="4">
    <source>
        <dbReference type="ARBA" id="ARBA00022795"/>
    </source>
</evidence>
<comment type="function">
    <text evidence="7">Responsible for the coupling of flagellin expression to flagellar assembly by preventing expression of the flagellin genes when a component of the middle class of proteins is defective. It negatively regulates flagellar genes by inhibiting the activity of FliA by directly binding to FliA.</text>
</comment>
<dbReference type="PATRIC" id="fig|40324.63.peg.3663"/>
<keyword evidence="3" id="KW-0678">Repressor</keyword>
<dbReference type="InterPro" id="IPR035890">
    <property type="entry name" value="Anti-sigma-28_factor_FlgM_sf"/>
</dbReference>
<evidence type="ECO:0000256" key="2">
    <source>
        <dbReference type="ARBA" id="ARBA00017823"/>
    </source>
</evidence>
<dbReference type="Proteomes" id="UP000243478">
    <property type="component" value="Unassembled WGS sequence"/>
</dbReference>
<dbReference type="GO" id="GO:0045892">
    <property type="term" value="P:negative regulation of DNA-templated transcription"/>
    <property type="evidence" value="ECO:0007669"/>
    <property type="project" value="InterPro"/>
</dbReference>
<feature type="region of interest" description="Disordered" evidence="9">
    <location>
        <begin position="20"/>
        <end position="42"/>
    </location>
</feature>
<evidence type="ECO:0000256" key="8">
    <source>
        <dbReference type="ARBA" id="ARBA00030117"/>
    </source>
</evidence>
<keyword evidence="4" id="KW-1005">Bacterial flagellum biogenesis</keyword>
<keyword evidence="6" id="KW-0804">Transcription</keyword>
<dbReference type="SUPFAM" id="SSF101498">
    <property type="entry name" value="Anti-sigma factor FlgM"/>
    <property type="match status" value="1"/>
</dbReference>
<evidence type="ECO:0000256" key="6">
    <source>
        <dbReference type="ARBA" id="ARBA00023163"/>
    </source>
</evidence>
<comment type="caution">
    <text evidence="11">The sequence shown here is derived from an EMBL/GenBank/DDBJ whole genome shotgun (WGS) entry which is preliminary data.</text>
</comment>
<keyword evidence="5" id="KW-0805">Transcription regulation</keyword>
<feature type="domain" description="Anti-sigma-28 factor FlgM C-terminal" evidence="10">
    <location>
        <begin position="48"/>
        <end position="98"/>
    </location>
</feature>
<protein>
    <recommendedName>
        <fullName evidence="2">Negative regulator of flagellin synthesis</fullName>
    </recommendedName>
    <alternativeName>
        <fullName evidence="8">Anti-sigma-28 factor</fullName>
    </alternativeName>
</protein>